<feature type="compositionally biased region" description="Basic and acidic residues" evidence="2">
    <location>
        <begin position="1117"/>
        <end position="1126"/>
    </location>
</feature>
<feature type="region of interest" description="Disordered" evidence="2">
    <location>
        <begin position="722"/>
        <end position="815"/>
    </location>
</feature>
<feature type="compositionally biased region" description="Polar residues" evidence="2">
    <location>
        <begin position="1107"/>
        <end position="1116"/>
    </location>
</feature>
<evidence type="ECO:0000256" key="1">
    <source>
        <dbReference type="SAM" id="Coils"/>
    </source>
</evidence>
<evidence type="ECO:0008006" key="10">
    <source>
        <dbReference type="Google" id="ProtNLM"/>
    </source>
</evidence>
<dbReference type="Gene3D" id="1.20.58.830">
    <property type="match status" value="3"/>
</dbReference>
<dbReference type="FunFam" id="1.20.1310.20:FF:000001">
    <property type="entry name" value="Erythrocyte membrane protein 1, PfEMP1"/>
    <property type="match status" value="1"/>
</dbReference>
<proteinExistence type="predicted"/>
<feature type="region of interest" description="Disordered" evidence="2">
    <location>
        <begin position="1107"/>
        <end position="1126"/>
    </location>
</feature>
<dbReference type="InterPro" id="IPR029210">
    <property type="entry name" value="PfEMP1_NTS"/>
</dbReference>
<gene>
    <name evidence="8" type="ORF">C923_00006</name>
</gene>
<feature type="region of interest" description="Disordered" evidence="2">
    <location>
        <begin position="845"/>
        <end position="875"/>
    </location>
</feature>
<dbReference type="InterPro" id="IPR004258">
    <property type="entry name" value="DBL"/>
</dbReference>
<dbReference type="FunFam" id="1.20.58.830:FF:000003">
    <property type="entry name" value="Erythrocyte membrane protein 1, PfEMP1"/>
    <property type="match status" value="1"/>
</dbReference>
<protein>
    <recommendedName>
        <fullName evidence="10">Duffy-binding-like domain-containing protein</fullName>
    </recommendedName>
</protein>
<feature type="domain" description="Duffy-binding-like" evidence="3">
    <location>
        <begin position="1441"/>
        <end position="1583"/>
    </location>
</feature>
<dbReference type="InterPro" id="IPR054595">
    <property type="entry name" value="DBL_C"/>
</dbReference>
<dbReference type="InterPro" id="IPR041480">
    <property type="entry name" value="CIDR1_gamma"/>
</dbReference>
<dbReference type="Pfam" id="PF05424">
    <property type="entry name" value="Duffy_binding"/>
    <property type="match status" value="2"/>
</dbReference>
<dbReference type="GO" id="GO:0016020">
    <property type="term" value="C:membrane"/>
    <property type="evidence" value="ECO:0007669"/>
    <property type="project" value="InterPro"/>
</dbReference>
<feature type="domain" description="Duffy-antigen binding" evidence="4">
    <location>
        <begin position="114"/>
        <end position="304"/>
    </location>
</feature>
<feature type="domain" description="Cysteine-rich interdomain region 1 gamma" evidence="6">
    <location>
        <begin position="1385"/>
        <end position="1423"/>
    </location>
</feature>
<evidence type="ECO:0000313" key="9">
    <source>
        <dbReference type="Proteomes" id="UP000030697"/>
    </source>
</evidence>
<name>W7JK78_PLAFA</name>
<feature type="compositionally biased region" description="Pro residues" evidence="2">
    <location>
        <begin position="729"/>
        <end position="739"/>
    </location>
</feature>
<dbReference type="Gene3D" id="1.20.58.1930">
    <property type="match status" value="1"/>
</dbReference>
<feature type="compositionally biased region" description="Acidic residues" evidence="2">
    <location>
        <begin position="760"/>
        <end position="787"/>
    </location>
</feature>
<sequence>MGGGNGGGTKDESAKHMFDRIGKEVHKKVHTAALGRSHNELQGHLSQAEFSNKDRVHNDNPCDLDYNVHTNVTSTVIDPCNKRSRERFSDTKGAECDYRKIEGNSKISTDKDVGACAPYRRLHICDKNLEQIKPHTITATHNLLVDVCMAAKFEGVSISGRYRQYQNKYRDSPSQICTMLARSFADIGDIIRGKDLFLGNNKEKKKLQTNLKNIFEKIYDQLTREAKKHYKKDEDDGPDYFQLREDWWYANRATIWKALTCDAGQNDKYFRTACSNDQSWANHNCRCAAGDVPTYFDYVPQYLRWFEEWAEDFCRKRKKKLTDAKKYCRGDEGRGEDKYCDLNGFDCEKTVRAKRELVKGDDCYNCSVTCNPFGPWIDNQKQEFEKQRNKYQNEISSNSRRKRSIGSDTYKGYDEQFYNELRSDYGNVDKFLDLLSNQTACQSQPYDGGRISSINFKNYKDPDIFSHTEYCRACPWCGVNGLKGNWTPKGDDECVEVKQKKTYPPENTTTIPVLTPEKGKTSILQKYRNFCANGGGQIKEWQCHYDEDKPSAENDNCVEGTWDNFTQGKKVKPYNAFFWDWVHDMLNDSIQWRDEHSRCINKKEKTKCITGCKKKCDCFLKWVQQKQQEWTEIKIHFGKQKDIDQQQGPIKLSHDAVLETLLDKKQLLEIIQDTYGDAKETEHIRKMLDDDAAEHGVIIVTGEKSTIVELLKHEEQDANKCLKTHTSDPCPPQQPPKPATRPEDLARSRSGTVTPSPAQEDAEEDEEEEEEEEEGGEPGEEEAEEDTAEKTEEEEKAKDKVEGSQPEASPTQDKVNPCDIVKTLFSNVDNLTKACEQKYGGNNSRLGWKCIPSGKPSDTTSDEKTTKSGATTGGSICVPPRRRKLYVGKLEEWAKNYNKVGGSNTDKSQGGESSQAVTVTPQAGGQATLPPSSNSRDVDGLRDAFIQSAAVETFFLWDRYKKIKQKEKQEELQRENELGGAGAQPQSPVPGVTDDSDPQNKLNGGTIPPDFLRLMFYTLGDYKDILEGKNDILIQKTSSGGAKDEIVEREKTIKDAIQKFFEQNSNKASGPPPVTENSEKLKSWWNDNAQHIWHGMIYALTYDTDSGTKDTPPQQNKEVKDALFKDGKKPTDNYTYENVKLVDNDSTTGPKTSNEQPPTLKDFVLRPPYFRYLEEWGETFCRQRTRMLDKIIFECRNSEQEGKRHCSGDGYDCEKIKPDNYENISDLNCRGCGEQCMKYKKWIDIKFEEFHNQKNKYGEEHKKLPNNSNGGDNCCKEIHNRSTAAQFLAALKHCKNSKNNSEEKGTEEDEKNKIDFDDLHKTFSRSTYCKACPVYGVTCPTNGKRKCEPKDEPANKDNTVDGEETPITILIDDGSINNATNGATDGIDEELQEKCKDYGLYKNLREQKWKCQKKTGEVHQCIINNNVKSEYYDDKMEFNIFLQRWIKDFLEYYYRSKRKVNLCAKNGNSCIQGCEGKCKCVGKWVEKKKDEWKEVKTYFSKENNDPAYNIEYIVKSCFQQDPFFSAFINAIKVDKDIEGFEKLGECDEIECYSGNIGEIKHDFIKQLLENLENKINKCNTQLDEETKTNCEILPLDDQPDDEYEELTEDTTSTTISVVPKICENVIPKKPEVPPPKVPEVPKEEKEKEKDKGDEEEEGASDGSSTEESVVPVPAPAVLASVLLHSLIFF</sequence>
<feature type="domain" description="Duffy-antigen binding" evidence="4">
    <location>
        <begin position="876"/>
        <end position="1121"/>
    </location>
</feature>
<feature type="domain" description="Duffy-binding-like" evidence="3">
    <location>
        <begin position="577"/>
        <end position="728"/>
    </location>
</feature>
<feature type="coiled-coil region" evidence="1">
    <location>
        <begin position="1561"/>
        <end position="1588"/>
    </location>
</feature>
<dbReference type="Pfam" id="PF18562">
    <property type="entry name" value="CIDR1_gamma"/>
    <property type="match status" value="1"/>
</dbReference>
<organism evidence="8 9">
    <name type="scientific">Plasmodium falciparum UGT5.1</name>
    <dbReference type="NCBI Taxonomy" id="1237627"/>
    <lineage>
        <taxon>Eukaryota</taxon>
        <taxon>Sar</taxon>
        <taxon>Alveolata</taxon>
        <taxon>Apicomplexa</taxon>
        <taxon>Aconoidasida</taxon>
        <taxon>Haemosporida</taxon>
        <taxon>Plasmodiidae</taxon>
        <taxon>Plasmodium</taxon>
        <taxon>Plasmodium (Laverania)</taxon>
    </lineage>
</organism>
<feature type="compositionally biased region" description="Basic and acidic residues" evidence="2">
    <location>
        <begin position="788"/>
        <end position="802"/>
    </location>
</feature>
<evidence type="ECO:0000259" key="6">
    <source>
        <dbReference type="Pfam" id="PF18562"/>
    </source>
</evidence>
<dbReference type="InterPro" id="IPR008602">
    <property type="entry name" value="Duffy-antigen-binding"/>
</dbReference>
<evidence type="ECO:0000259" key="7">
    <source>
        <dbReference type="Pfam" id="PF22672"/>
    </source>
</evidence>
<feature type="compositionally biased region" description="Acidic residues" evidence="2">
    <location>
        <begin position="1597"/>
        <end position="1608"/>
    </location>
</feature>
<evidence type="ECO:0000259" key="4">
    <source>
        <dbReference type="Pfam" id="PF05424"/>
    </source>
</evidence>
<feature type="domain" description="Plasmodium falciparum erythrocyte membrane protein-1 N-terminal segment" evidence="5">
    <location>
        <begin position="13"/>
        <end position="48"/>
    </location>
</feature>
<dbReference type="GO" id="GO:0046789">
    <property type="term" value="F:host cell surface receptor binding"/>
    <property type="evidence" value="ECO:0007669"/>
    <property type="project" value="InterPro"/>
</dbReference>
<feature type="domain" description="Duffy-binding-like" evidence="7">
    <location>
        <begin position="308"/>
        <end position="469"/>
    </location>
</feature>
<feature type="compositionally biased region" description="Basic and acidic residues" evidence="2">
    <location>
        <begin position="1639"/>
        <end position="1652"/>
    </location>
</feature>
<evidence type="ECO:0000313" key="8">
    <source>
        <dbReference type="EMBL" id="EWC79317.1"/>
    </source>
</evidence>
<dbReference type="SUPFAM" id="SSF140924">
    <property type="entry name" value="Duffy binding domain-like"/>
    <property type="match status" value="4"/>
</dbReference>
<dbReference type="Gene3D" id="1.20.1310.20">
    <property type="entry name" value="Duffy-antigen binding domain"/>
    <property type="match status" value="2"/>
</dbReference>
<evidence type="ECO:0000259" key="5">
    <source>
        <dbReference type="Pfam" id="PF15447"/>
    </source>
</evidence>
<accession>W7JK78</accession>
<keyword evidence="1" id="KW-0175">Coiled coil</keyword>
<dbReference type="EMBL" id="KE124366">
    <property type="protein sequence ID" value="EWC79317.1"/>
    <property type="molecule type" value="Genomic_DNA"/>
</dbReference>
<evidence type="ECO:0000256" key="2">
    <source>
        <dbReference type="SAM" id="MobiDB-lite"/>
    </source>
</evidence>
<reference evidence="8 9" key="1">
    <citation type="submission" date="2013-02" db="EMBL/GenBank/DDBJ databases">
        <title>The Genome Sequence of Plasmodium falciparum UGT5.1.</title>
        <authorList>
            <consortium name="The Broad Institute Genome Sequencing Platform"/>
            <consortium name="The Broad Institute Genome Sequencing Center for Infectious Disease"/>
            <person name="Neafsey D."/>
            <person name="Cheeseman I."/>
            <person name="Volkman S."/>
            <person name="Adams J."/>
            <person name="Walker B."/>
            <person name="Young S.K."/>
            <person name="Zeng Q."/>
            <person name="Gargeya S."/>
            <person name="Fitzgerald M."/>
            <person name="Haas B."/>
            <person name="Abouelleil A."/>
            <person name="Alvarado L."/>
            <person name="Arachchi H.M."/>
            <person name="Berlin A.M."/>
            <person name="Chapman S.B."/>
            <person name="Dewar J."/>
            <person name="Goldberg J."/>
            <person name="Griggs A."/>
            <person name="Gujja S."/>
            <person name="Hansen M."/>
            <person name="Howarth C."/>
            <person name="Imamovic A."/>
            <person name="Larimer J."/>
            <person name="McCowan C."/>
            <person name="Murphy C."/>
            <person name="Neiman D."/>
            <person name="Pearson M."/>
            <person name="Priest M."/>
            <person name="Roberts A."/>
            <person name="Saif S."/>
            <person name="Shea T."/>
            <person name="Sisk P."/>
            <person name="Sykes S."/>
            <person name="Wortman J."/>
            <person name="Nusbaum C."/>
            <person name="Birren B."/>
        </authorList>
    </citation>
    <scope>NUCLEOTIDE SEQUENCE [LARGE SCALE GENOMIC DNA]</scope>
    <source>
        <strain evidence="8 9">UGT5.1</strain>
    </source>
</reference>
<dbReference type="Pfam" id="PF03011">
    <property type="entry name" value="PFEMP"/>
    <property type="match status" value="2"/>
</dbReference>
<feature type="region of interest" description="Disordered" evidence="2">
    <location>
        <begin position="971"/>
        <end position="1005"/>
    </location>
</feature>
<feature type="region of interest" description="Disordered" evidence="2">
    <location>
        <begin position="898"/>
        <end position="936"/>
    </location>
</feature>
<dbReference type="InterPro" id="IPR042202">
    <property type="entry name" value="Duffy-ag-bd_sf"/>
</dbReference>
<feature type="compositionally biased region" description="Polar residues" evidence="2">
    <location>
        <begin position="901"/>
        <end position="935"/>
    </location>
</feature>
<dbReference type="Proteomes" id="UP000030697">
    <property type="component" value="Unassembled WGS sequence"/>
</dbReference>
<feature type="domain" description="Duffy-binding-like" evidence="7">
    <location>
        <begin position="1175"/>
        <end position="1326"/>
    </location>
</feature>
<dbReference type="Pfam" id="PF15447">
    <property type="entry name" value="NTS"/>
    <property type="match status" value="1"/>
</dbReference>
<dbReference type="Pfam" id="PF22672">
    <property type="entry name" value="DBL_C"/>
    <property type="match status" value="2"/>
</dbReference>
<feature type="region of interest" description="Disordered" evidence="2">
    <location>
        <begin position="1626"/>
        <end position="1672"/>
    </location>
</feature>
<evidence type="ECO:0000259" key="3">
    <source>
        <dbReference type="Pfam" id="PF03011"/>
    </source>
</evidence>
<feature type="region of interest" description="Disordered" evidence="2">
    <location>
        <begin position="1589"/>
        <end position="1610"/>
    </location>
</feature>
<dbReference type="FunFam" id="1.20.58.830:FF:000002">
    <property type="entry name" value="Erythrocyte membrane protein 1, PfEMP1"/>
    <property type="match status" value="1"/>
</dbReference>